<evidence type="ECO:0000313" key="5">
    <source>
        <dbReference type="Proteomes" id="UP000007364"/>
    </source>
</evidence>
<dbReference type="GO" id="GO:0046872">
    <property type="term" value="F:metal ion binding"/>
    <property type="evidence" value="ECO:0007669"/>
    <property type="project" value="UniProtKB-KW"/>
</dbReference>
<evidence type="ECO:0000256" key="3">
    <source>
        <dbReference type="PIRSR" id="PIRSR607837-1"/>
    </source>
</evidence>
<comment type="similarity">
    <text evidence="1">Belongs to the DinB family.</text>
</comment>
<keyword evidence="5" id="KW-1185">Reference proteome</keyword>
<dbReference type="Gene3D" id="1.20.120.450">
    <property type="entry name" value="dinb family like domain"/>
    <property type="match status" value="1"/>
</dbReference>
<dbReference type="RefSeq" id="WP_008992871.1">
    <property type="nucleotide sequence ID" value="NZ_AMSG01000042.1"/>
</dbReference>
<feature type="binding site" evidence="3">
    <location>
        <position position="134"/>
    </location>
    <ligand>
        <name>a divalent metal cation</name>
        <dbReference type="ChEBI" id="CHEBI:60240"/>
    </ligand>
</feature>
<protein>
    <submittedName>
        <fullName evidence="4">DinB family protein</fullName>
    </submittedName>
</protein>
<dbReference type="PANTHER" id="PTHR37302">
    <property type="entry name" value="SLR1116 PROTEIN"/>
    <property type="match status" value="1"/>
</dbReference>
<feature type="binding site" evidence="3">
    <location>
        <position position="138"/>
    </location>
    <ligand>
        <name>a divalent metal cation</name>
        <dbReference type="ChEBI" id="CHEBI:60240"/>
    </ligand>
</feature>
<evidence type="ECO:0000313" key="4">
    <source>
        <dbReference type="EMBL" id="EKF53903.1"/>
    </source>
</evidence>
<dbReference type="Proteomes" id="UP000007364">
    <property type="component" value="Unassembled WGS sequence"/>
</dbReference>
<dbReference type="Pfam" id="PF05163">
    <property type="entry name" value="DinB"/>
    <property type="match status" value="1"/>
</dbReference>
<dbReference type="AlphaFoldDB" id="K2NYP0"/>
<reference evidence="4 5" key="1">
    <citation type="journal article" date="2012" name="J. Bacteriol.">
        <title>Genome Sequence of Galbibacter marinum Type Strain ck-I2-15.</title>
        <authorList>
            <person name="Lai Q."/>
            <person name="Li C."/>
            <person name="Shao Z."/>
        </authorList>
    </citation>
    <scope>NUCLEOTIDE SEQUENCE [LARGE SCALE GENOMIC DNA]</scope>
    <source>
        <strain evidence="5">ck-I2-15</strain>
    </source>
</reference>
<keyword evidence="2 3" id="KW-0479">Metal-binding</keyword>
<dbReference type="eggNOG" id="COG2318">
    <property type="taxonomic scope" value="Bacteria"/>
</dbReference>
<gene>
    <name evidence="4" type="ORF">I215_15245</name>
</gene>
<feature type="binding site" evidence="3">
    <location>
        <position position="53"/>
    </location>
    <ligand>
        <name>a divalent metal cation</name>
        <dbReference type="ChEBI" id="CHEBI:60240"/>
    </ligand>
</feature>
<name>K2NYP0_9FLAO</name>
<dbReference type="InterPro" id="IPR007837">
    <property type="entry name" value="DinB"/>
</dbReference>
<organism evidence="4 5">
    <name type="scientific">Galbibacter marinus</name>
    <dbReference type="NCBI Taxonomy" id="555500"/>
    <lineage>
        <taxon>Bacteria</taxon>
        <taxon>Pseudomonadati</taxon>
        <taxon>Bacteroidota</taxon>
        <taxon>Flavobacteriia</taxon>
        <taxon>Flavobacteriales</taxon>
        <taxon>Flavobacteriaceae</taxon>
        <taxon>Galbibacter</taxon>
    </lineage>
</organism>
<sequence>MYNIESYLKTQYRLTQESRAIVFGYCKDISAEDFVNENNSFGLGGSIRNLLVHVANAYEYWILNNALNNKTSNTPYSSVTTASELESVYQNIDDGVLEFINRYKSTAFEAMNLNTKKVNHDVSPLELFTHVVTHEFHHKGQILSLSRHLGYTPIDSDIISF</sequence>
<proteinExistence type="inferred from homology"/>
<dbReference type="EMBL" id="AMSG01000042">
    <property type="protein sequence ID" value="EKF53903.1"/>
    <property type="molecule type" value="Genomic_DNA"/>
</dbReference>
<evidence type="ECO:0000256" key="2">
    <source>
        <dbReference type="ARBA" id="ARBA00022723"/>
    </source>
</evidence>
<dbReference type="InterPro" id="IPR034660">
    <property type="entry name" value="DinB/YfiT-like"/>
</dbReference>
<comment type="caution">
    <text evidence="4">The sequence shown here is derived from an EMBL/GenBank/DDBJ whole genome shotgun (WGS) entry which is preliminary data.</text>
</comment>
<dbReference type="OrthoDB" id="118635at2"/>
<accession>K2NYP0</accession>
<dbReference type="PATRIC" id="fig|555500.3.peg.3140"/>
<evidence type="ECO:0000256" key="1">
    <source>
        <dbReference type="ARBA" id="ARBA00008635"/>
    </source>
</evidence>
<dbReference type="PANTHER" id="PTHR37302:SF3">
    <property type="entry name" value="DAMAGE-INDUCIBLE PROTEIN DINB"/>
    <property type="match status" value="1"/>
</dbReference>
<dbReference type="SUPFAM" id="SSF109854">
    <property type="entry name" value="DinB/YfiT-like putative metalloenzymes"/>
    <property type="match status" value="1"/>
</dbReference>